<accession>Q9K1X4</accession>
<name>Q9K1X4_CHLPN</name>
<evidence type="ECO:0000313" key="2">
    <source>
        <dbReference type="Proteomes" id="UP000000583"/>
    </source>
</evidence>
<dbReference type="KEGG" id="cpa:CP_0830"/>
<evidence type="ECO:0000313" key="1">
    <source>
        <dbReference type="EMBL" id="AAF38623.1"/>
    </source>
</evidence>
<dbReference type="PIR" id="E81533">
    <property type="entry name" value="E81533"/>
</dbReference>
<proteinExistence type="predicted"/>
<organism evidence="1 2">
    <name type="scientific">Chlamydia pneumoniae</name>
    <name type="common">Chlamydophila pneumoniae</name>
    <dbReference type="NCBI Taxonomy" id="83558"/>
    <lineage>
        <taxon>Bacteria</taxon>
        <taxon>Pseudomonadati</taxon>
        <taxon>Chlamydiota</taxon>
        <taxon>Chlamydiia</taxon>
        <taxon>Chlamydiales</taxon>
        <taxon>Chlamydiaceae</taxon>
        <taxon>Chlamydia/Chlamydophila group</taxon>
        <taxon>Chlamydia</taxon>
    </lineage>
</organism>
<sequence length="38" mass="4520">MDFCFIFSFPLNRLQSNLQENDVLANFPFFSTHSNYKS</sequence>
<reference evidence="1 2" key="1">
    <citation type="journal article" date="2000" name="Nucleic Acids Res.">
        <title>Genome sequences of Chlamydia trachomatis MoPn and Chlamydia pneumoniae AR39.</title>
        <authorList>
            <person name="Read T.D."/>
            <person name="Brunham R.C."/>
            <person name="Shen C."/>
            <person name="Gill S.R."/>
            <person name="Heidelberg J.F."/>
            <person name="White O."/>
            <person name="Hickey E.K."/>
            <person name="Peterson J.D."/>
            <person name="Utterback T.R."/>
            <person name="Berry K.J."/>
            <person name="Bass S."/>
            <person name="Linher K.D."/>
            <person name="Weidman J.F."/>
            <person name="Khouri H.M."/>
            <person name="Craven B."/>
            <person name="Bowman C."/>
            <person name="Dodson R.J."/>
            <person name="Gwinn M.L."/>
            <person name="Nelson W.C."/>
            <person name="DeBoy R.T."/>
            <person name="Kolonay J.F."/>
            <person name="McClarty G."/>
            <person name="Salzberg S.L."/>
            <person name="Eisen J.A."/>
            <person name="Fraser C.M."/>
        </authorList>
    </citation>
    <scope>NUCLEOTIDE SEQUENCE [LARGE SCALE GENOMIC DNA]</scope>
    <source>
        <strain evidence="1 2">AR39</strain>
    </source>
</reference>
<dbReference type="Proteomes" id="UP000000583">
    <property type="component" value="Chromosome"/>
</dbReference>
<dbReference type="AlphaFoldDB" id="Q9K1X4"/>
<protein>
    <submittedName>
        <fullName evidence="1">Uncharacterized protein</fullName>
    </submittedName>
</protein>
<gene>
    <name evidence="1" type="ordered locus">CP_0830</name>
</gene>
<dbReference type="EMBL" id="AE002161">
    <property type="protein sequence ID" value="AAF38623.1"/>
    <property type="molecule type" value="Genomic_DNA"/>
</dbReference>